<proteinExistence type="predicted"/>
<name>A0ABY5YGS4_9DEIO</name>
<sequence length="126" mass="13457">MKHFAPVVDTQGIRRTVHGTVLAAAHPNKATRCFEVAQGDTHQLRDPQAGAEEHHHHCHVTLGLIAAAGRSQKMLGDLAGHGGQPLGGQARQGQPPGRIGAEQLLALARVEHRPQHPHVGHAARPR</sequence>
<accession>A0ABY5YGS4</accession>
<evidence type="ECO:0000313" key="3">
    <source>
        <dbReference type="Proteomes" id="UP001060261"/>
    </source>
</evidence>
<dbReference type="EMBL" id="CP104213">
    <property type="protein sequence ID" value="UWX64121.1"/>
    <property type="molecule type" value="Genomic_DNA"/>
</dbReference>
<protein>
    <submittedName>
        <fullName evidence="2">Uncharacterized protein</fullName>
    </submittedName>
</protein>
<keyword evidence="3" id="KW-1185">Reference proteome</keyword>
<evidence type="ECO:0000313" key="2">
    <source>
        <dbReference type="EMBL" id="UWX64121.1"/>
    </source>
</evidence>
<feature type="compositionally biased region" description="Low complexity" evidence="1">
    <location>
        <begin position="87"/>
        <end position="99"/>
    </location>
</feature>
<evidence type="ECO:0000256" key="1">
    <source>
        <dbReference type="SAM" id="MobiDB-lite"/>
    </source>
</evidence>
<feature type="region of interest" description="Disordered" evidence="1">
    <location>
        <begin position="75"/>
        <end position="99"/>
    </location>
</feature>
<gene>
    <name evidence="2" type="ORF">N0D28_00110</name>
</gene>
<reference evidence="2" key="1">
    <citation type="submission" date="2022-09" db="EMBL/GenBank/DDBJ databases">
        <title>genome sequence of Deinococcus rubellus.</title>
        <authorList>
            <person name="Srinivasan S."/>
        </authorList>
    </citation>
    <scope>NUCLEOTIDE SEQUENCE</scope>
    <source>
        <strain evidence="2">Ant6</strain>
    </source>
</reference>
<organism evidence="2 3">
    <name type="scientific">Deinococcus rubellus</name>
    <dbReference type="NCBI Taxonomy" id="1889240"/>
    <lineage>
        <taxon>Bacteria</taxon>
        <taxon>Thermotogati</taxon>
        <taxon>Deinococcota</taxon>
        <taxon>Deinococci</taxon>
        <taxon>Deinococcales</taxon>
        <taxon>Deinococcaceae</taxon>
        <taxon>Deinococcus</taxon>
    </lineage>
</organism>
<dbReference type="Proteomes" id="UP001060261">
    <property type="component" value="Chromosome"/>
</dbReference>